<feature type="region of interest" description="Disordered" evidence="1">
    <location>
        <begin position="1234"/>
        <end position="1253"/>
    </location>
</feature>
<sequence length="1501" mass="165520">MQVSGSTRQEKDWSAFIPNGGFGVKRPPRLIGLGPSPTAVNFLQEELGHNPTPETINSSFFNRHPQLSKFSTHGGKGPSHAELRSDFEMRELMSLTGSPMVEAGDFGCSPPKDSQEGRAIRALADLFMCPATTFPLSVGLFYDTVSTANASNHQSSSLKQLEEDIQILLRLNTKALPTFSAALVLVPAMTIFFAAYMLAVTVNFKVGLSLGILGLFTQLFVLLAIAIGKQCFNLRIAWNASLILSSFVRQVNLFTKFFFCYPRRKFNSMSPVKLQIVKYDLPQSPNTPHLILMLLKLMWLAMERQYNPVVVRLQRFMHQSTYPLSTKRAYKRICCLPAYVVVTLVGVAILIDLLLLRLFDFNTIAMLTDMRVLPVFVIMSSVIFLGVCASVPSLANAAFAYFYRPKTPLVKAIESYATGSSEPWGKHKKRTPLLDSLTARVGSGSSSVKLNGNFLQSSLEAADVLPVTSSCEVDILAKKEFANICDMLHAFNFYLQNIEQTRLVVMIDATEATSAVQLAGVFYQVHSLLLTQPNAPIAFVIATNVTAFYEKSSSTPHPDDTVFQGSQSGELSEALNLLRGIADCNHLVLFSVQLPIFLGAATIKTNPSILQRLLGAKNLCTLFQNFADTTPISPHLSTVVPEDARNGEHPQIARSKNSIGSNTGRINQAYTSAEELGLASGEAISEPSTVIKSAQSTTSLSAQNQLQQQHLLLKQQSGSSSSTSPALVKNVNTSRMTSTRAGAKGIAEIFLANEELVELNVPVIRTLVAETAFASRLIKHSSASVSIKQLVNWICLTQHWPFHMSWTMVLLEAEHQDGPTTEGAIQTVVSSPNRGQKNALLGLIKKTLEEVSSLPPIGSILSGDDRDPGKLLYFIRDQVDCHYSLVDLKHLAVNSLFLSPVFRVCVKGEFIIISLMQQTHLHIPRQIRHFYFGAVGGDGQEVEMEHNLPASIPVAPTVKPHETGRSFYVTAPMPQSFDTLPQCLEFDYNRRSRSGGGGRGGEGGTQNDSSGDTHSPLPVSVDSEPPEKGLCYSNPFNLPIVSPCPIRLKCSIPVVELSEMNVDDVCMLLSAISDLPPSNCSSYQMQVRRQNINGQVLSVCDLAKLRTELHMSFGDWQLFNTFITYLRGVEVSLADRSRNSQTASFAGDAKSSHGSLAISSPYPYSQVLVPPPFVFCNEQSQGRGKNLFDVPVLVQQVPVESNVANARQNTDRTTSDFSFGSGTDELELAWRRDAKPDSLNGNSKYQYTSKESTSRQYVGQGSAIWMEPIDRLSKSTHDLRSINTSRRPQRRQIASRSGERRLERNTRKTEKQVPTSLFQSASSASDHLVQMVPAYISRAPDSSGVIPVWYPTLPRVGEANKLQQPIKMNEGYSSESSSASMDGTYDFPSEYSSGDRHSQWRHVYLRQCPANCPHSHRERRRRRKSLRSSRSINRTVQRISSRKSSMDRCSQKSAEGCTCDYFLYEEGQSARSSTAVNPWTAHSPRKISSPDLSDIEAMTSS</sequence>
<accession>A0A068WYA2</accession>
<dbReference type="InterPro" id="IPR057092">
    <property type="entry name" value="SAM_KIDINS220"/>
</dbReference>
<organism evidence="4">
    <name type="scientific">Echinococcus granulosus</name>
    <name type="common">Hydatid tapeworm</name>
    <dbReference type="NCBI Taxonomy" id="6210"/>
    <lineage>
        <taxon>Eukaryota</taxon>
        <taxon>Metazoa</taxon>
        <taxon>Spiralia</taxon>
        <taxon>Lophotrochozoa</taxon>
        <taxon>Platyhelminthes</taxon>
        <taxon>Cestoda</taxon>
        <taxon>Eucestoda</taxon>
        <taxon>Cyclophyllidea</taxon>
        <taxon>Taeniidae</taxon>
        <taxon>Echinococcus</taxon>
        <taxon>Echinococcus granulosus group</taxon>
    </lineage>
</organism>
<dbReference type="Pfam" id="PF23307">
    <property type="entry name" value="SAM_KIDINS220"/>
    <property type="match status" value="1"/>
</dbReference>
<evidence type="ECO:0000313" key="5">
    <source>
        <dbReference type="Proteomes" id="UP000492820"/>
    </source>
</evidence>
<feature type="region of interest" description="Disordered" evidence="1">
    <location>
        <begin position="711"/>
        <end position="731"/>
    </location>
</feature>
<gene>
    <name evidence="4" type="ORF">EgrG_001184300</name>
</gene>
<feature type="compositionally biased region" description="Gly residues" evidence="1">
    <location>
        <begin position="994"/>
        <end position="1004"/>
    </location>
</feature>
<reference evidence="4 5" key="1">
    <citation type="journal article" date="2013" name="Nature">
        <title>The genomes of four tapeworm species reveal adaptations to parasitism.</title>
        <authorList>
            <person name="Tsai I.J."/>
            <person name="Zarowiecki M."/>
            <person name="Holroyd N."/>
            <person name="Garciarrubio A."/>
            <person name="Sanchez-Flores A."/>
            <person name="Brooks K.L."/>
            <person name="Tracey A."/>
            <person name="Bobes R.J."/>
            <person name="Fragoso G."/>
            <person name="Sciutto E."/>
            <person name="Aslett M."/>
            <person name="Beasley H."/>
            <person name="Bennett H.M."/>
            <person name="Cai J."/>
            <person name="Camicia F."/>
            <person name="Clark R."/>
            <person name="Cucher M."/>
            <person name="De Silva N."/>
            <person name="Day T.A."/>
            <person name="Deplazes P."/>
            <person name="Estrada K."/>
            <person name="Fernandez C."/>
            <person name="Holland P.W."/>
            <person name="Hou J."/>
            <person name="Hu S."/>
            <person name="Huckvale T."/>
            <person name="Hung S.S."/>
            <person name="Kamenetzky L."/>
            <person name="Keane J.A."/>
            <person name="Kiss F."/>
            <person name="Koziol U."/>
            <person name="Lambert O."/>
            <person name="Liu K."/>
            <person name="Luo X."/>
            <person name="Luo Y."/>
            <person name="Macchiaroli N."/>
            <person name="Nichol S."/>
            <person name="Paps J."/>
            <person name="Parkinson J."/>
            <person name="Pouchkina-Stantcheva N."/>
            <person name="Riddiford N."/>
            <person name="Rosenzvit M."/>
            <person name="Salinas G."/>
            <person name="Wasmuth J.D."/>
            <person name="Zamanian M."/>
            <person name="Zheng Y."/>
            <person name="Cai X."/>
            <person name="Soberon X."/>
            <person name="Olson P.D."/>
            <person name="Laclette J.P."/>
            <person name="Brehm K."/>
            <person name="Berriman M."/>
            <person name="Garciarrubio A."/>
            <person name="Bobes R.J."/>
            <person name="Fragoso G."/>
            <person name="Sanchez-Flores A."/>
            <person name="Estrada K."/>
            <person name="Cevallos M.A."/>
            <person name="Morett E."/>
            <person name="Gonzalez V."/>
            <person name="Portillo T."/>
            <person name="Ochoa-Leyva A."/>
            <person name="Jose M.V."/>
            <person name="Sciutto E."/>
            <person name="Landa A."/>
            <person name="Jimenez L."/>
            <person name="Valdes V."/>
            <person name="Carrero J.C."/>
            <person name="Larralde C."/>
            <person name="Morales-Montor J."/>
            <person name="Limon-Lason J."/>
            <person name="Soberon X."/>
            <person name="Laclette J.P."/>
        </authorList>
    </citation>
    <scope>NUCLEOTIDE SEQUENCE [LARGE SCALE GENOMIC DNA]</scope>
</reference>
<protein>
    <submittedName>
        <fullName evidence="4 6">Kinase D interacting substrate of 220 kDa</fullName>
    </submittedName>
</protein>
<evidence type="ECO:0000313" key="6">
    <source>
        <dbReference type="WBParaSite" id="EgrG_001184300"/>
    </source>
</evidence>
<dbReference type="WBParaSite" id="EgrG_001184300">
    <property type="protein sequence ID" value="EgrG_001184300"/>
    <property type="gene ID" value="EgrG_001184300"/>
</dbReference>
<proteinExistence type="predicted"/>
<dbReference type="OrthoDB" id="6281353at2759"/>
<dbReference type="GO" id="GO:0016301">
    <property type="term" value="F:kinase activity"/>
    <property type="evidence" value="ECO:0007669"/>
    <property type="project" value="UniProtKB-KW"/>
</dbReference>
<evidence type="ECO:0000313" key="4">
    <source>
        <dbReference type="EMBL" id="CDS22674.1"/>
    </source>
</evidence>
<dbReference type="InterPro" id="IPR052771">
    <property type="entry name" value="Neurotrophin_sig_adaptor"/>
</dbReference>
<dbReference type="Proteomes" id="UP000492820">
    <property type="component" value="Unassembled WGS sequence"/>
</dbReference>
<dbReference type="PANTHER" id="PTHR24116:SF0">
    <property type="entry name" value="KINASE D-INTERACTING SUBSTRATE OF 220 KDA"/>
    <property type="match status" value="1"/>
</dbReference>
<feature type="compositionally biased region" description="Basic residues" evidence="1">
    <location>
        <begin position="1414"/>
        <end position="1427"/>
    </location>
</feature>
<feature type="transmembrane region" description="Helical" evidence="2">
    <location>
        <begin position="179"/>
        <end position="199"/>
    </location>
</feature>
<feature type="region of interest" description="Disordered" evidence="1">
    <location>
        <begin position="1278"/>
        <end position="1316"/>
    </location>
</feature>
<feature type="transmembrane region" description="Helical" evidence="2">
    <location>
        <begin position="376"/>
        <end position="403"/>
    </location>
</feature>
<dbReference type="GO" id="GO:0019887">
    <property type="term" value="F:protein kinase regulator activity"/>
    <property type="evidence" value="ECO:0007669"/>
    <property type="project" value="TreeGrafter"/>
</dbReference>
<dbReference type="GO" id="GO:0030165">
    <property type="term" value="F:PDZ domain binding"/>
    <property type="evidence" value="ECO:0007669"/>
    <property type="project" value="TreeGrafter"/>
</dbReference>
<feature type="region of interest" description="Disordered" evidence="1">
    <location>
        <begin position="1473"/>
        <end position="1501"/>
    </location>
</feature>
<dbReference type="PANTHER" id="PTHR24116">
    <property type="entry name" value="KINASE D-INTERACTING SUBSTRATE OF 220 KDA"/>
    <property type="match status" value="1"/>
</dbReference>
<feature type="compositionally biased region" description="Polar residues" evidence="1">
    <location>
        <begin position="654"/>
        <end position="664"/>
    </location>
</feature>
<feature type="region of interest" description="Disordered" evidence="1">
    <location>
        <begin position="991"/>
        <end position="1025"/>
    </location>
</feature>
<feature type="compositionally biased region" description="Low complexity" evidence="1">
    <location>
        <begin position="711"/>
        <end position="727"/>
    </location>
</feature>
<keyword evidence="2" id="KW-1133">Transmembrane helix</keyword>
<feature type="region of interest" description="Disordered" evidence="1">
    <location>
        <begin position="1413"/>
        <end position="1447"/>
    </location>
</feature>
<name>A0A068WYA2_ECHGR</name>
<keyword evidence="2" id="KW-0812">Transmembrane</keyword>
<keyword evidence="4" id="KW-0418">Kinase</keyword>
<feature type="region of interest" description="Disordered" evidence="1">
    <location>
        <begin position="645"/>
        <end position="664"/>
    </location>
</feature>
<evidence type="ECO:0000259" key="3">
    <source>
        <dbReference type="Pfam" id="PF23307"/>
    </source>
</evidence>
<dbReference type="EMBL" id="LK028587">
    <property type="protein sequence ID" value="CDS22674.1"/>
    <property type="molecule type" value="Genomic_DNA"/>
</dbReference>
<feature type="transmembrane region" description="Helical" evidence="2">
    <location>
        <begin position="336"/>
        <end position="356"/>
    </location>
</feature>
<feature type="transmembrane region" description="Helical" evidence="2">
    <location>
        <begin position="206"/>
        <end position="228"/>
    </location>
</feature>
<evidence type="ECO:0000256" key="2">
    <source>
        <dbReference type="SAM" id="Phobius"/>
    </source>
</evidence>
<evidence type="ECO:0000256" key="1">
    <source>
        <dbReference type="SAM" id="MobiDB-lite"/>
    </source>
</evidence>
<keyword evidence="2" id="KW-0472">Membrane</keyword>
<feature type="compositionally biased region" description="Polar residues" evidence="1">
    <location>
        <begin position="1239"/>
        <end position="1253"/>
    </location>
</feature>
<reference evidence="4" key="2">
    <citation type="submission" date="2014-06" db="EMBL/GenBank/DDBJ databases">
        <authorList>
            <person name="Aslett M."/>
        </authorList>
    </citation>
    <scope>NUCLEOTIDE SEQUENCE</scope>
</reference>
<keyword evidence="4" id="KW-0808">Transferase</keyword>
<feature type="domain" description="Kinase D-interacting substrate of 220 kDa-like SAM" evidence="3">
    <location>
        <begin position="1055"/>
        <end position="1139"/>
    </location>
</feature>
<feature type="compositionally biased region" description="Basic and acidic residues" evidence="1">
    <location>
        <begin position="1297"/>
        <end position="1311"/>
    </location>
</feature>
<feature type="region of interest" description="Disordered" evidence="1">
    <location>
        <begin position="1369"/>
        <end position="1392"/>
    </location>
</feature>
<reference evidence="6" key="3">
    <citation type="submission" date="2020-10" db="UniProtKB">
        <authorList>
            <consortium name="WormBaseParasite"/>
        </authorList>
    </citation>
    <scope>IDENTIFICATION</scope>
</reference>